<reference evidence="2" key="1">
    <citation type="journal article" date="2011" name="J. Bacteriol.">
        <title>Genome sequences of eight morphologically diverse alphaproteobacteria.</title>
        <authorList>
            <consortium name="US DOE Joint Genome Institute"/>
            <person name="Brown P.J."/>
            <person name="Kysela D.T."/>
            <person name="Buechlein A."/>
            <person name="Hemmerich C."/>
            <person name="Brun Y.V."/>
        </authorList>
    </citation>
    <scope>NUCLEOTIDE SEQUENCE [LARGE SCALE GENOMIC DNA]</scope>
    <source>
        <strain evidence="2">ATCC 15264 / DSM 4735 / LMG 14903 / NBRC 16000 / CB 81</strain>
    </source>
</reference>
<proteinExistence type="predicted"/>
<dbReference type="STRING" id="633149.Bresu_3049"/>
<dbReference type="SUPFAM" id="SSF159245">
    <property type="entry name" value="AttH-like"/>
    <property type="match status" value="1"/>
</dbReference>
<dbReference type="AlphaFoldDB" id="D9QP92"/>
<sequence length="293" mass="32575">MSADGRHGLTIIAFVGSVFSPWYAWSGRGAPENHCALNVAFYGPDCQRWTMTERPAGQVEREARHIQIGPSSLSWDGGDLIIRIDEITAPVPPMPTIPKPLRGTVRVRPHAINGTAFPLDAAGKHVWRPIAPRAHVEVTLDDPGLSWTGEGYLDTNGGTEPLEDAFEVWDWSRAHLKSDSAVLYDLKRKDGSALSLALKFDRHGVPETVEPPPHAALPATLWRMPRHTRADADRPVSVERTWEDTPFYSRSTIRTHLLGEACEGVHESLSLGRLRSPLVRAMLPFRMPRSLRL</sequence>
<dbReference type="HOGENOM" id="CLU_056173_0_0_5"/>
<accession>D9QP92</accession>
<dbReference type="RefSeq" id="WP_013270455.1">
    <property type="nucleotide sequence ID" value="NC_014375.1"/>
</dbReference>
<evidence type="ECO:0000313" key="2">
    <source>
        <dbReference type="Proteomes" id="UP000002696"/>
    </source>
</evidence>
<dbReference type="CDD" id="cd21471">
    <property type="entry name" value="CrtC-like"/>
    <property type="match status" value="1"/>
</dbReference>
<evidence type="ECO:0000313" key="1">
    <source>
        <dbReference type="EMBL" id="ADL02355.1"/>
    </source>
</evidence>
<dbReference type="OrthoDB" id="5491608at2"/>
<name>D9QP92_BRESC</name>
<dbReference type="BioCyc" id="BSUB633149:G1GM8-3068-MONOMER"/>
<organism evidence="1 2">
    <name type="scientific">Brevundimonas subvibrioides (strain ATCC 15264 / DSM 4735 / LMG 14903 / NBRC 16000 / CB 81)</name>
    <name type="common">Caulobacter subvibrioides</name>
    <dbReference type="NCBI Taxonomy" id="633149"/>
    <lineage>
        <taxon>Bacteria</taxon>
        <taxon>Pseudomonadati</taxon>
        <taxon>Pseudomonadota</taxon>
        <taxon>Alphaproteobacteria</taxon>
        <taxon>Caulobacterales</taxon>
        <taxon>Caulobacteraceae</taxon>
        <taxon>Brevundimonas</taxon>
    </lineage>
</organism>
<dbReference type="eggNOG" id="COG5621">
    <property type="taxonomic scope" value="Bacteria"/>
</dbReference>
<keyword evidence="2" id="KW-1185">Reference proteome</keyword>
<dbReference type="EMBL" id="CP002102">
    <property type="protein sequence ID" value="ADL02355.1"/>
    <property type="molecule type" value="Genomic_DNA"/>
</dbReference>
<dbReference type="KEGG" id="bsb:Bresu_3049"/>
<gene>
    <name evidence="1" type="ordered locus">Bresu_3049</name>
</gene>
<dbReference type="InParanoid" id="D9QP92"/>
<dbReference type="Proteomes" id="UP000002696">
    <property type="component" value="Chromosome"/>
</dbReference>
<protein>
    <submittedName>
        <fullName evidence="1">Hydroxyneurosporene synthase</fullName>
    </submittedName>
</protein>